<keyword evidence="3" id="KW-0325">Glycoprotein</keyword>
<sequence length="263" mass="30105">MLQSLWYPSSLCCLLLLLPLLLRSSASVLTNPQYIECSEPEYLQCGKLNISYPFRMFESPNYCGYPGYELACDLDDEVTPLTIRLGEKSYAVLNISYQERVVVVVELYYMKIECPRGFTNTSLNSTLFSYAGYDSNLTVYLNCNFPNMQPQLPEIPCLRNRYASNKSYYKVDKGPSTFLDNFHGSCELTAAVPVYYKENFDATLKGGFGLTWNNSLDWWCQECMDSGGRCGHNETRPEDQICICSDTNRLRSCFYSKKCKEDV</sequence>
<dbReference type="Pfam" id="PF14380">
    <property type="entry name" value="WAK_assoc"/>
    <property type="match status" value="1"/>
</dbReference>
<dbReference type="EMBL" id="JANQDX010000019">
    <property type="protein sequence ID" value="KAL0904805.1"/>
    <property type="molecule type" value="Genomic_DNA"/>
</dbReference>
<gene>
    <name evidence="7" type="ORF">M5K25_026958</name>
</gene>
<evidence type="ECO:0000256" key="1">
    <source>
        <dbReference type="ARBA" id="ARBA00004167"/>
    </source>
</evidence>
<name>A0ABD0TZ24_DENTH</name>
<feature type="domain" description="Wall-associated receptor kinase C-terminal" evidence="6">
    <location>
        <begin position="166"/>
        <end position="246"/>
    </location>
</feature>
<dbReference type="PANTHER" id="PTHR33138:SF75">
    <property type="entry name" value="WALL-ASSOCIATED RECEPTOR KINASE GALACTURONAN-BINDING DOMAIN-CONTAINING PROTEIN"/>
    <property type="match status" value="1"/>
</dbReference>
<evidence type="ECO:0000256" key="4">
    <source>
        <dbReference type="SAM" id="SignalP"/>
    </source>
</evidence>
<organism evidence="7 8">
    <name type="scientific">Dendrobium thyrsiflorum</name>
    <name type="common">Pinecone-like raceme dendrobium</name>
    <name type="synonym">Orchid</name>
    <dbReference type="NCBI Taxonomy" id="117978"/>
    <lineage>
        <taxon>Eukaryota</taxon>
        <taxon>Viridiplantae</taxon>
        <taxon>Streptophyta</taxon>
        <taxon>Embryophyta</taxon>
        <taxon>Tracheophyta</taxon>
        <taxon>Spermatophyta</taxon>
        <taxon>Magnoliopsida</taxon>
        <taxon>Liliopsida</taxon>
        <taxon>Asparagales</taxon>
        <taxon>Orchidaceae</taxon>
        <taxon>Epidendroideae</taxon>
        <taxon>Malaxideae</taxon>
        <taxon>Dendrobiinae</taxon>
        <taxon>Dendrobium</taxon>
    </lineage>
</organism>
<dbReference type="GO" id="GO:0016020">
    <property type="term" value="C:membrane"/>
    <property type="evidence" value="ECO:0007669"/>
    <property type="project" value="UniProtKB-SubCell"/>
</dbReference>
<evidence type="ECO:0000259" key="5">
    <source>
        <dbReference type="Pfam" id="PF13947"/>
    </source>
</evidence>
<evidence type="ECO:0000256" key="3">
    <source>
        <dbReference type="ARBA" id="ARBA00023180"/>
    </source>
</evidence>
<feature type="domain" description="Wall-associated receptor kinase galacturonan-binding" evidence="5">
    <location>
        <begin position="37"/>
        <end position="105"/>
    </location>
</feature>
<dbReference type="Pfam" id="PF13947">
    <property type="entry name" value="GUB_WAK_bind"/>
    <property type="match status" value="1"/>
</dbReference>
<evidence type="ECO:0000313" key="8">
    <source>
        <dbReference type="Proteomes" id="UP001552299"/>
    </source>
</evidence>
<dbReference type="InterPro" id="IPR025287">
    <property type="entry name" value="WAK_GUB"/>
</dbReference>
<dbReference type="Proteomes" id="UP001552299">
    <property type="component" value="Unassembled WGS sequence"/>
</dbReference>
<dbReference type="InterPro" id="IPR032872">
    <property type="entry name" value="WAK_assoc_C"/>
</dbReference>
<reference evidence="7 8" key="1">
    <citation type="journal article" date="2024" name="Plant Biotechnol. J.">
        <title>Dendrobium thyrsiflorum genome and its molecular insights into genes involved in important horticultural traits.</title>
        <authorList>
            <person name="Chen B."/>
            <person name="Wang J.Y."/>
            <person name="Zheng P.J."/>
            <person name="Li K.L."/>
            <person name="Liang Y.M."/>
            <person name="Chen X.F."/>
            <person name="Zhang C."/>
            <person name="Zhao X."/>
            <person name="He X."/>
            <person name="Zhang G.Q."/>
            <person name="Liu Z.J."/>
            <person name="Xu Q."/>
        </authorList>
    </citation>
    <scope>NUCLEOTIDE SEQUENCE [LARGE SCALE GENOMIC DNA]</scope>
    <source>
        <strain evidence="7">GZMU011</strain>
    </source>
</reference>
<comment type="subcellular location">
    <subcellularLocation>
        <location evidence="1">Membrane</location>
        <topology evidence="1">Single-pass membrane protein</topology>
    </subcellularLocation>
</comment>
<evidence type="ECO:0000259" key="6">
    <source>
        <dbReference type="Pfam" id="PF14380"/>
    </source>
</evidence>
<feature type="chain" id="PRO_5044853270" evidence="4">
    <location>
        <begin position="27"/>
        <end position="263"/>
    </location>
</feature>
<dbReference type="AlphaFoldDB" id="A0ABD0TZ24"/>
<keyword evidence="2 4" id="KW-0732">Signal</keyword>
<evidence type="ECO:0000256" key="2">
    <source>
        <dbReference type="ARBA" id="ARBA00022729"/>
    </source>
</evidence>
<feature type="signal peptide" evidence="4">
    <location>
        <begin position="1"/>
        <end position="26"/>
    </location>
</feature>
<evidence type="ECO:0000313" key="7">
    <source>
        <dbReference type="EMBL" id="KAL0904805.1"/>
    </source>
</evidence>
<protein>
    <submittedName>
        <fullName evidence="7">Uncharacterized protein</fullName>
    </submittedName>
</protein>
<comment type="caution">
    <text evidence="7">The sequence shown here is derived from an EMBL/GenBank/DDBJ whole genome shotgun (WGS) entry which is preliminary data.</text>
</comment>
<keyword evidence="8" id="KW-1185">Reference proteome</keyword>
<accession>A0ABD0TZ24</accession>
<proteinExistence type="predicted"/>
<dbReference type="PANTHER" id="PTHR33138">
    <property type="entry name" value="OS01G0690200 PROTEIN"/>
    <property type="match status" value="1"/>
</dbReference>